<evidence type="ECO:0008006" key="7">
    <source>
        <dbReference type="Google" id="ProtNLM"/>
    </source>
</evidence>
<dbReference type="STRING" id="1123357.SAMN02745244_01697"/>
<feature type="domain" description="Tail sheath protein subtilisin-like" evidence="3">
    <location>
        <begin position="129"/>
        <end position="298"/>
    </location>
</feature>
<sequence>MPTYLTPGVYVEEVEGGPRPIESQSTSTPVIIGTGGRASLPEGAEFGVPFAVNNWTQYAGTFLGEGAMTPLSHAVNGFFMNTQGRCYILDIGRAGSLAGTVEQPGLSVLEGIEDISIVLAPAFTEPADQEAVMAHCEKMRDRVAILDAPREVTDIMSLTRVSTVEAPVTSESPPETGGDGVDSGAARERPPTRTRRQLEAHRPRPCDLATLYHPWILVRDLVTGEVVAAPPSGHMAGLWARTDATRGVHKAPANEPLRGVVGVQRRISSAEQGELNQVGVNVIRLFDRMGTRPWGARTLSDDPQWRYLNVRRLFCMVEESIALGTQWIVFEPNDHTLWNLIVRDITDYLTRLWRDGALMGRTPAEAFFVKCDSETNPADVVDAGRVVALIGLAPVKPAEFIVFKVSQFSGGATTQEVR</sequence>
<dbReference type="AlphaFoldDB" id="A0A1M6GFB7"/>
<organism evidence="5 6">
    <name type="scientific">Tessaracoccus bendigoensis DSM 12906</name>
    <dbReference type="NCBI Taxonomy" id="1123357"/>
    <lineage>
        <taxon>Bacteria</taxon>
        <taxon>Bacillati</taxon>
        <taxon>Actinomycetota</taxon>
        <taxon>Actinomycetes</taxon>
        <taxon>Propionibacteriales</taxon>
        <taxon>Propionibacteriaceae</taxon>
        <taxon>Tessaracoccus</taxon>
    </lineage>
</organism>
<feature type="domain" description="Tail sheath protein C-terminal" evidence="4">
    <location>
        <begin position="300"/>
        <end position="406"/>
    </location>
</feature>
<gene>
    <name evidence="5" type="ORF">SAMN02745244_01697</name>
</gene>
<reference evidence="5 6" key="1">
    <citation type="submission" date="2016-11" db="EMBL/GenBank/DDBJ databases">
        <authorList>
            <person name="Jaros S."/>
            <person name="Januszkiewicz K."/>
            <person name="Wedrychowicz H."/>
        </authorList>
    </citation>
    <scope>NUCLEOTIDE SEQUENCE [LARGE SCALE GENOMIC DNA]</scope>
    <source>
        <strain evidence="5 6">DSM 12906</strain>
    </source>
</reference>
<dbReference type="PANTHER" id="PTHR35861:SF1">
    <property type="entry name" value="PHAGE TAIL SHEATH PROTEIN"/>
    <property type="match status" value="1"/>
</dbReference>
<evidence type="ECO:0000313" key="6">
    <source>
        <dbReference type="Proteomes" id="UP000184512"/>
    </source>
</evidence>
<dbReference type="Pfam" id="PF04984">
    <property type="entry name" value="Phage_sheath_1"/>
    <property type="match status" value="1"/>
</dbReference>
<proteinExistence type="inferred from homology"/>
<accession>A0A1M6GFB7</accession>
<evidence type="ECO:0000259" key="3">
    <source>
        <dbReference type="Pfam" id="PF04984"/>
    </source>
</evidence>
<dbReference type="RefSeq" id="WP_073187081.1">
    <property type="nucleotide sequence ID" value="NZ_FQZG01000026.1"/>
</dbReference>
<evidence type="ECO:0000259" key="4">
    <source>
        <dbReference type="Pfam" id="PF17482"/>
    </source>
</evidence>
<dbReference type="Pfam" id="PF17482">
    <property type="entry name" value="Phage_sheath_1C"/>
    <property type="match status" value="1"/>
</dbReference>
<feature type="compositionally biased region" description="Basic and acidic residues" evidence="2">
    <location>
        <begin position="185"/>
        <end position="201"/>
    </location>
</feature>
<evidence type="ECO:0000256" key="1">
    <source>
        <dbReference type="ARBA" id="ARBA00008005"/>
    </source>
</evidence>
<protein>
    <recommendedName>
        <fullName evidence="7">Phage tail sheath family protein</fullName>
    </recommendedName>
</protein>
<dbReference type="InterPro" id="IPR020287">
    <property type="entry name" value="Tail_sheath_C"/>
</dbReference>
<dbReference type="Gene3D" id="3.40.50.11780">
    <property type="match status" value="1"/>
</dbReference>
<dbReference type="OrthoDB" id="9767864at2"/>
<feature type="region of interest" description="Disordered" evidence="2">
    <location>
        <begin position="163"/>
        <end position="201"/>
    </location>
</feature>
<keyword evidence="6" id="KW-1185">Reference proteome</keyword>
<dbReference type="InterPro" id="IPR035089">
    <property type="entry name" value="Phage_sheath_subtilisin"/>
</dbReference>
<dbReference type="PANTHER" id="PTHR35861">
    <property type="match status" value="1"/>
</dbReference>
<name>A0A1M6GFB7_9ACTN</name>
<dbReference type="EMBL" id="FQZG01000026">
    <property type="protein sequence ID" value="SHJ08664.1"/>
    <property type="molecule type" value="Genomic_DNA"/>
</dbReference>
<dbReference type="InterPro" id="IPR052042">
    <property type="entry name" value="Tail_sheath_structural"/>
</dbReference>
<evidence type="ECO:0000256" key="2">
    <source>
        <dbReference type="SAM" id="MobiDB-lite"/>
    </source>
</evidence>
<dbReference type="Proteomes" id="UP000184512">
    <property type="component" value="Unassembled WGS sequence"/>
</dbReference>
<comment type="similarity">
    <text evidence="1">Belongs to the myoviridae tail sheath protein family.</text>
</comment>
<evidence type="ECO:0000313" key="5">
    <source>
        <dbReference type="EMBL" id="SHJ08664.1"/>
    </source>
</evidence>